<sequence length="33" mass="3853">MIFARENDGYINSDEMIAESDDDQSDLWKTVDE</sequence>
<dbReference type="Proteomes" id="UP000198374">
    <property type="component" value="Unassembled WGS sequence"/>
</dbReference>
<proteinExistence type="predicted"/>
<comment type="caution">
    <text evidence="2">The sequence shown here is derived from an EMBL/GenBank/DDBJ whole genome shotgun (WGS) entry which is preliminary data.</text>
</comment>
<gene>
    <name evidence="2" type="ORF">IWT30_00469</name>
</gene>
<evidence type="ECO:0000256" key="1">
    <source>
        <dbReference type="SAM" id="MobiDB-lite"/>
    </source>
</evidence>
<protein>
    <submittedName>
        <fullName evidence="2">Uncharacterized protein</fullName>
    </submittedName>
</protein>
<feature type="compositionally biased region" description="Acidic residues" evidence="1">
    <location>
        <begin position="16"/>
        <end position="25"/>
    </location>
</feature>
<keyword evidence="3" id="KW-1185">Reference proteome</keyword>
<feature type="region of interest" description="Disordered" evidence="1">
    <location>
        <begin position="13"/>
        <end position="33"/>
    </location>
</feature>
<reference evidence="2 3" key="1">
    <citation type="submission" date="2015-11" db="EMBL/GenBank/DDBJ databases">
        <title>Draft genome sequences of new species of the genus Lactobacillus isolated from orchardgrass silage.</title>
        <authorList>
            <person name="Tohno M."/>
            <person name="Tanizawa Y."/>
            <person name="Arita M."/>
        </authorList>
    </citation>
    <scope>NUCLEOTIDE SEQUENCE [LARGE SCALE GENOMIC DNA]</scope>
    <source>
        <strain evidence="2 3">IWT30</strain>
    </source>
</reference>
<name>A0A1Z5I9X2_9LACO</name>
<dbReference type="EMBL" id="BCMF01000002">
    <property type="protein sequence ID" value="GAW98524.1"/>
    <property type="molecule type" value="Genomic_DNA"/>
</dbReference>
<organism evidence="2 3">
    <name type="scientific">Secundilactobacillus mixtipabuli</name>
    <dbReference type="NCBI Taxonomy" id="1435342"/>
    <lineage>
        <taxon>Bacteria</taxon>
        <taxon>Bacillati</taxon>
        <taxon>Bacillota</taxon>
        <taxon>Bacilli</taxon>
        <taxon>Lactobacillales</taxon>
        <taxon>Lactobacillaceae</taxon>
        <taxon>Secundilactobacillus</taxon>
    </lineage>
</organism>
<evidence type="ECO:0000313" key="3">
    <source>
        <dbReference type="Proteomes" id="UP000198374"/>
    </source>
</evidence>
<accession>A0A1Z5I9X2</accession>
<evidence type="ECO:0000313" key="2">
    <source>
        <dbReference type="EMBL" id="GAW98524.1"/>
    </source>
</evidence>
<dbReference type="AlphaFoldDB" id="A0A1Z5I9X2"/>